<organism evidence="11">
    <name type="scientific">Penaeus penicillatus</name>
    <name type="common">Redtail prawn</name>
    <name type="synonym">Fenneropenaeus penicillatus</name>
    <dbReference type="NCBI Taxonomy" id="161924"/>
    <lineage>
        <taxon>Eukaryota</taxon>
        <taxon>Metazoa</taxon>
        <taxon>Ecdysozoa</taxon>
        <taxon>Arthropoda</taxon>
        <taxon>Crustacea</taxon>
        <taxon>Multicrustacea</taxon>
        <taxon>Malacostraca</taxon>
        <taxon>Eumalacostraca</taxon>
        <taxon>Eucarida</taxon>
        <taxon>Decapoda</taxon>
        <taxon>Dendrobranchiata</taxon>
        <taxon>Penaeoidea</taxon>
        <taxon>Penaeidae</taxon>
        <taxon>Penaeus</taxon>
    </lineage>
</organism>
<dbReference type="FunFam" id="1.10.472.10:FF:000005">
    <property type="entry name" value="G2/mitotic-specific cyclin B"/>
    <property type="match status" value="1"/>
</dbReference>
<dbReference type="InterPro" id="IPR006671">
    <property type="entry name" value="Cyclin_N"/>
</dbReference>
<sequence>MIEWMSEKLTKAFDSLRTNPFSFKHLKFCHNLTDLSRLPSPKVVLASFPDLGCGYARELFVQWATNPKNTIILTSRTGPDTLARRLIDNPQIRTFKLLEKRRMKLEGSELDEHYRMKREEEQQQQRIKMEEVESSSDSENEDGLEAGKHDIIVLHEKAGNQSMFRSRKHHPMFPFHEEKIRGDDYGEYINLEDFDISSMKDDNKENLENLQIPYEDDDLMDIEEPPSKCVSQTVTVRVTAQVLFIDFEGRSDGESIRKIVEAMQLYFTVAIIDRFLQTQRNIPRNELQLVGVTAMFIASKYEEMYCPEIGDFAYITDKAYSKAEIRKMEVTMLNELGFNVSYPLPLHFLRRNSKAGSVDASQHTLAKYLMELCLPEYSMCHYKSSMIAASALCLSLKLLDGNNWSDTLTFYSRYTEQQLMPVMCKMAAVVVKSSSAKQQAVRQKYKASKLMKISEIPQLKSKLINSLAEKSASYA</sequence>
<dbReference type="SUPFAM" id="SSF47954">
    <property type="entry name" value="Cyclin-like"/>
    <property type="match status" value="2"/>
</dbReference>
<name>B6ECP4_PENPN</name>
<keyword evidence="4" id="KW-0131">Cell cycle</keyword>
<comment type="similarity">
    <text evidence="6">Belongs to the metallo-beta-lactamase superfamily. RNA-metabolizing metallo-beta-lactamase-like family. CPSF2/YSH1 subfamily.</text>
</comment>
<feature type="compositionally biased region" description="Basic and acidic residues" evidence="7">
    <location>
        <begin position="117"/>
        <end position="131"/>
    </location>
</feature>
<dbReference type="AlphaFoldDB" id="B6ECP4"/>
<feature type="compositionally biased region" description="Acidic residues" evidence="7">
    <location>
        <begin position="132"/>
        <end position="143"/>
    </location>
</feature>
<evidence type="ECO:0000313" key="11">
    <source>
        <dbReference type="EMBL" id="ACI46951.1"/>
    </source>
</evidence>
<dbReference type="SMART" id="SM00385">
    <property type="entry name" value="CYCLIN"/>
    <property type="match status" value="2"/>
</dbReference>
<dbReference type="Pfam" id="PF02984">
    <property type="entry name" value="Cyclin_C"/>
    <property type="match status" value="1"/>
</dbReference>
<evidence type="ECO:0000256" key="2">
    <source>
        <dbReference type="ARBA" id="ARBA00022618"/>
    </source>
</evidence>
<evidence type="ECO:0000256" key="4">
    <source>
        <dbReference type="ARBA" id="ARBA00023306"/>
    </source>
</evidence>
<evidence type="ECO:0000256" key="1">
    <source>
        <dbReference type="ARBA" id="ARBA00006955"/>
    </source>
</evidence>
<keyword evidence="3 5" id="KW-0195">Cyclin</keyword>
<dbReference type="CDD" id="cd20509">
    <property type="entry name" value="CYCLIN_CCNB1-like_rpt2"/>
    <property type="match status" value="1"/>
</dbReference>
<dbReference type="GO" id="GO:0016538">
    <property type="term" value="F:cyclin-dependent protein serine/threonine kinase regulator activity"/>
    <property type="evidence" value="ECO:0007669"/>
    <property type="project" value="UniProtKB-ARBA"/>
</dbReference>
<evidence type="ECO:0000259" key="8">
    <source>
        <dbReference type="SMART" id="SM00385"/>
    </source>
</evidence>
<dbReference type="EMBL" id="FJ228727">
    <property type="protein sequence ID" value="ACI46951.1"/>
    <property type="molecule type" value="mRNA"/>
</dbReference>
<dbReference type="Gene3D" id="3.40.50.10890">
    <property type="match status" value="1"/>
</dbReference>
<keyword evidence="2" id="KW-0132">Cell division</keyword>
<evidence type="ECO:0000256" key="7">
    <source>
        <dbReference type="SAM" id="MobiDB-lite"/>
    </source>
</evidence>
<feature type="domain" description="Beta-Casp" evidence="9">
    <location>
        <begin position="1"/>
        <end position="86"/>
    </location>
</feature>
<reference evidence="11" key="1">
    <citation type="submission" date="2008-09" db="EMBL/GenBank/DDBJ databases">
        <title>The molecular characterization of cyclin B in the ovary of Penaeus penicillatus.</title>
        <authorList>
            <person name="Yu J."/>
            <person name="Ye H."/>
            <person name="Huang H."/>
        </authorList>
    </citation>
    <scope>NUCLEOTIDE SEQUENCE</scope>
</reference>
<protein>
    <recommendedName>
        <fullName evidence="6">Cleavage and polyadenylation specificity factor subunit 2</fullName>
    </recommendedName>
    <alternativeName>
        <fullName evidence="6">Cleavage and polyadenylation specificity factor 100 kDa subunit</fullName>
    </alternativeName>
</protein>
<evidence type="ECO:0000259" key="10">
    <source>
        <dbReference type="SMART" id="SM01332"/>
    </source>
</evidence>
<dbReference type="SMART" id="SM01332">
    <property type="entry name" value="Cyclin_C"/>
    <property type="match status" value="1"/>
</dbReference>
<dbReference type="InterPro" id="IPR027075">
    <property type="entry name" value="CPSF2"/>
</dbReference>
<evidence type="ECO:0000259" key="9">
    <source>
        <dbReference type="SMART" id="SM01027"/>
    </source>
</evidence>
<evidence type="ECO:0000256" key="3">
    <source>
        <dbReference type="ARBA" id="ARBA00023127"/>
    </source>
</evidence>
<dbReference type="GO" id="GO:0003723">
    <property type="term" value="F:RNA binding"/>
    <property type="evidence" value="ECO:0007669"/>
    <property type="project" value="UniProtKB-KW"/>
</dbReference>
<evidence type="ECO:0000256" key="6">
    <source>
        <dbReference type="RuleBase" id="RU365006"/>
    </source>
</evidence>
<dbReference type="GO" id="GO:0006398">
    <property type="term" value="P:mRNA 3'-end processing by stem-loop binding and cleavage"/>
    <property type="evidence" value="ECO:0007669"/>
    <property type="project" value="InterPro"/>
</dbReference>
<comment type="subcellular location">
    <subcellularLocation>
        <location evidence="6">Nucleus</location>
    </subcellularLocation>
</comment>
<dbReference type="PANTHER" id="PTHR45922">
    <property type="entry name" value="CLEAVAGE AND POLYADENYLATION SPECIFICITY FACTOR SUBUNIT 2"/>
    <property type="match status" value="1"/>
</dbReference>
<dbReference type="Pfam" id="PF00134">
    <property type="entry name" value="Cyclin_N"/>
    <property type="match status" value="1"/>
</dbReference>
<accession>B6ECP4</accession>
<proteinExistence type="evidence at transcript level"/>
<dbReference type="Pfam" id="PF10996">
    <property type="entry name" value="Beta-Casp"/>
    <property type="match status" value="1"/>
</dbReference>
<dbReference type="InterPro" id="IPR036915">
    <property type="entry name" value="Cyclin-like_sf"/>
</dbReference>
<feature type="domain" description="Cyclin-like" evidence="8">
    <location>
        <begin position="254"/>
        <end position="334"/>
    </location>
</feature>
<feature type="region of interest" description="Disordered" evidence="7">
    <location>
        <begin position="117"/>
        <end position="143"/>
    </location>
</feature>
<dbReference type="InterPro" id="IPR022712">
    <property type="entry name" value="Beta_Casp"/>
</dbReference>
<feature type="domain" description="Cyclin-like" evidence="8">
    <location>
        <begin position="347"/>
        <end position="428"/>
    </location>
</feature>
<keyword evidence="6" id="KW-0507">mRNA processing</keyword>
<keyword evidence="6" id="KW-0694">RNA-binding</keyword>
<comment type="similarity">
    <text evidence="1">Belongs to the cyclin family. Cyclin AB subfamily.</text>
</comment>
<dbReference type="GO" id="GO:0051301">
    <property type="term" value="P:cell division"/>
    <property type="evidence" value="ECO:0007669"/>
    <property type="project" value="UniProtKB-KW"/>
</dbReference>
<evidence type="ECO:0000256" key="5">
    <source>
        <dbReference type="RuleBase" id="RU000383"/>
    </source>
</evidence>
<dbReference type="InterPro" id="IPR004367">
    <property type="entry name" value="Cyclin_C-dom"/>
</dbReference>
<dbReference type="SMART" id="SM01027">
    <property type="entry name" value="Beta-Casp"/>
    <property type="match status" value="1"/>
</dbReference>
<dbReference type="SUPFAM" id="SSF56281">
    <property type="entry name" value="Metallo-hydrolase/oxidoreductase"/>
    <property type="match status" value="1"/>
</dbReference>
<dbReference type="PANTHER" id="PTHR45922:SF1">
    <property type="entry name" value="CLEAVAGE AND POLYADENYLATION SPECIFICITY FACTOR SUBUNIT 2"/>
    <property type="match status" value="1"/>
</dbReference>
<keyword evidence="6" id="KW-0539">Nucleus</keyword>
<dbReference type="Gene3D" id="1.10.472.10">
    <property type="entry name" value="Cyclin-like"/>
    <property type="match status" value="1"/>
</dbReference>
<dbReference type="GO" id="GO:0005847">
    <property type="term" value="C:mRNA cleavage and polyadenylation specificity factor complex"/>
    <property type="evidence" value="ECO:0007669"/>
    <property type="project" value="InterPro"/>
</dbReference>
<dbReference type="InterPro" id="IPR013763">
    <property type="entry name" value="Cyclin-like_dom"/>
</dbReference>
<feature type="domain" description="Cyclin C-terminal" evidence="10">
    <location>
        <begin position="343"/>
        <end position="459"/>
    </location>
</feature>
<dbReference type="InterPro" id="IPR036866">
    <property type="entry name" value="RibonucZ/Hydroxyglut_hydro"/>
</dbReference>